<protein>
    <submittedName>
        <fullName evidence="1">Uncharacterized protein</fullName>
    </submittedName>
</protein>
<dbReference type="EMBL" id="KP064094">
    <property type="protein sequence ID" value="AJT60513.1"/>
    <property type="molecule type" value="Genomic_DNA"/>
</dbReference>
<dbReference type="OrthoDB" id="26375at10239"/>
<evidence type="ECO:0000313" key="1">
    <source>
        <dbReference type="EMBL" id="AJT60513.1"/>
    </source>
</evidence>
<organism evidence="1 2">
    <name type="scientific">Escherichia phage CAjan</name>
    <dbReference type="NCBI Taxonomy" id="1610828"/>
    <lineage>
        <taxon>Viruses</taxon>
        <taxon>Duplodnaviria</taxon>
        <taxon>Heunggongvirae</taxon>
        <taxon>Uroviricota</taxon>
        <taxon>Caudoviricetes</taxon>
        <taxon>Queuovirinae</taxon>
        <taxon>Seuratvirus</taxon>
        <taxon>Seuratvirus cajan</taxon>
    </lineage>
</organism>
<sequence length="63" mass="7165">MAKAAKGYRQTFKLIGGPWDGQKVQLYTAGTLAFTVPSFDPRPGRYVDNGVYRNHLTWEFVNE</sequence>
<reference evidence="1 2" key="1">
    <citation type="journal article" date="2015" name="Genome Announc.">
        <title>Complete Genome Sequences of Four Novel Escherichia coli Bacteriophages Belonging to New Phage Groups.</title>
        <authorList>
            <person name="Carstens A.B."/>
            <person name="Kot W."/>
            <person name="Hansen L.H."/>
        </authorList>
    </citation>
    <scope>NUCLEOTIDE SEQUENCE [LARGE SCALE GENOMIC DNA]</scope>
</reference>
<dbReference type="GeneID" id="26624039"/>
<dbReference type="Proteomes" id="UP000207637">
    <property type="component" value="Segment"/>
</dbReference>
<accession>A0A0D4DA94</accession>
<name>A0A0D4DA94_9CAUD</name>
<evidence type="ECO:0000313" key="2">
    <source>
        <dbReference type="Proteomes" id="UP000207637"/>
    </source>
</evidence>
<dbReference type="KEGG" id="vg:26624039"/>
<proteinExistence type="predicted"/>
<keyword evidence="2" id="KW-1185">Reference proteome</keyword>
<dbReference type="RefSeq" id="YP_009196822.1">
    <property type="nucleotide sequence ID" value="NC_028776.1"/>
</dbReference>